<feature type="region of interest" description="Disordered" evidence="1">
    <location>
        <begin position="42"/>
        <end position="148"/>
    </location>
</feature>
<comment type="caution">
    <text evidence="2">The sequence shown here is derived from an EMBL/GenBank/DDBJ whole genome shotgun (WGS) entry which is preliminary data.</text>
</comment>
<evidence type="ECO:0000313" key="3">
    <source>
        <dbReference type="Proteomes" id="UP000324800"/>
    </source>
</evidence>
<feature type="compositionally biased region" description="Basic residues" evidence="1">
    <location>
        <begin position="71"/>
        <end position="82"/>
    </location>
</feature>
<feature type="compositionally biased region" description="Low complexity" evidence="1">
    <location>
        <begin position="125"/>
        <end position="147"/>
    </location>
</feature>
<dbReference type="EMBL" id="SNRW01032321">
    <property type="protein sequence ID" value="KAA6356843.1"/>
    <property type="molecule type" value="Genomic_DNA"/>
</dbReference>
<accession>A0A5J4TGF1</accession>
<feature type="compositionally biased region" description="Basic residues" evidence="1">
    <location>
        <begin position="100"/>
        <end position="121"/>
    </location>
</feature>
<organism evidence="2 3">
    <name type="scientific">Streblomastix strix</name>
    <dbReference type="NCBI Taxonomy" id="222440"/>
    <lineage>
        <taxon>Eukaryota</taxon>
        <taxon>Metamonada</taxon>
        <taxon>Preaxostyla</taxon>
        <taxon>Oxymonadida</taxon>
        <taxon>Streblomastigidae</taxon>
        <taxon>Streblomastix</taxon>
    </lineage>
</organism>
<evidence type="ECO:0000256" key="1">
    <source>
        <dbReference type="SAM" id="MobiDB-lite"/>
    </source>
</evidence>
<proteinExistence type="predicted"/>
<gene>
    <name evidence="2" type="ORF">EZS28_047630</name>
</gene>
<reference evidence="2 3" key="1">
    <citation type="submission" date="2019-03" db="EMBL/GenBank/DDBJ databases">
        <title>Single cell metagenomics reveals metabolic interactions within the superorganism composed of flagellate Streblomastix strix and complex community of Bacteroidetes bacteria on its surface.</title>
        <authorList>
            <person name="Treitli S.C."/>
            <person name="Kolisko M."/>
            <person name="Husnik F."/>
            <person name="Keeling P."/>
            <person name="Hampl V."/>
        </authorList>
    </citation>
    <scope>NUCLEOTIDE SEQUENCE [LARGE SCALE GENOMIC DNA]</scope>
    <source>
        <strain evidence="2">ST1C</strain>
    </source>
</reference>
<feature type="compositionally biased region" description="Low complexity" evidence="1">
    <location>
        <begin position="54"/>
        <end position="64"/>
    </location>
</feature>
<dbReference type="AlphaFoldDB" id="A0A5J4TGF1"/>
<protein>
    <submittedName>
        <fullName evidence="2">Uncharacterized protein</fullName>
    </submittedName>
</protein>
<feature type="region of interest" description="Disordered" evidence="1">
    <location>
        <begin position="298"/>
        <end position="344"/>
    </location>
</feature>
<evidence type="ECO:0000313" key="2">
    <source>
        <dbReference type="EMBL" id="KAA6356843.1"/>
    </source>
</evidence>
<name>A0A5J4TGF1_9EUKA</name>
<dbReference type="Proteomes" id="UP000324800">
    <property type="component" value="Unassembled WGS sequence"/>
</dbReference>
<feature type="non-terminal residue" evidence="2">
    <location>
        <position position="1"/>
    </location>
</feature>
<sequence>FPMSHSSREVVVKPRTKKLFEKLKSIAKIFDGIENIEDLATKVQKRKRVDEISSNDSNSNSNRSQSEHIMQRRPAKRKRRRKNESVSSSSSKTPSPLPTKIKHEHKKHETKKRKKTHKHRTTVVESSSENSSSDSDETSPSSTSTDDNIVHQELTKIMGISAQQFKPLDYRFSASRIEKDVRAVAPDKVNFPTADPPPKWEGHDDEDAAEAVILSAATTRSVIMVAEAAAEVPETWKKLRKPILRTFRLAQQTTTHAQAARESLVLNERGKYLKAATPPPGVIRDSVLKNLKRRSESAQTLFTGGGGRSWTPQSRKQRRRKPYNATNPRTAKWKRNPKKQEADQ</sequence>